<sequence>MKKYRIKDNVYIVEGLKKASIYDCNNDKHYWVDKDVSQFFHNLLDGQVSESDKDTLDGALELQLIEETDCNELQKWPDITELFNFSRHIDYAWIELTNQCNLKCTHCYNETEQREKKCLSYEDFTYVVDELVRFGIKAVQLIGGEPFVIKEDILFKMLDYASSSFEEFELFFNGTLTNKKHLEYIKQNYPNCKIAMSLHSFIKEEHEKITQVKGSYEKSIETLHNLQDLNMKFRYVGIYAAGIDIGKELDFGVPYRRDYIRLTGRGNLSHYNRQLLSEKLITLDTFKFNDLEATLKSTYSECCFANYLYIGSDMNVYPCVMERRLCHGNLRNKALTEILDRTIINYSKDNVKECQNCEFRHLCKDCRPDSISMIVDDKPWYCTYDVANGVWKDKDAFIDDLLKMQK</sequence>
<reference evidence="7 8" key="1">
    <citation type="submission" date="2020-08" db="EMBL/GenBank/DDBJ databases">
        <title>A Genomic Blueprint of the Chicken Gut Microbiome.</title>
        <authorList>
            <person name="Gilroy R."/>
            <person name="Ravi A."/>
            <person name="Getino M."/>
            <person name="Pursley I."/>
            <person name="Horton D.L."/>
            <person name="Alikhan N.-F."/>
            <person name="Baker D."/>
            <person name="Gharbi K."/>
            <person name="Hall N."/>
            <person name="Watson M."/>
            <person name="Adriaenssens E.M."/>
            <person name="Foster-Nyarko E."/>
            <person name="Jarju S."/>
            <person name="Secka A."/>
            <person name="Antonio M."/>
            <person name="Oren A."/>
            <person name="Chaudhuri R."/>
            <person name="La Ragione R.M."/>
            <person name="Hildebrand F."/>
            <person name="Pallen M.J."/>
        </authorList>
    </citation>
    <scope>NUCLEOTIDE SEQUENCE [LARGE SCALE GENOMIC DNA]</scope>
    <source>
        <strain evidence="7 8">Sa1CVN1</strain>
    </source>
</reference>
<name>A0ABR8Y5T7_9BACT</name>
<keyword evidence="3" id="KW-0479">Metal-binding</keyword>
<accession>A0ABR8Y5T7</accession>
<dbReference type="PANTHER" id="PTHR11228:SF7">
    <property type="entry name" value="PQQA PEPTIDE CYCLASE"/>
    <property type="match status" value="1"/>
</dbReference>
<evidence type="ECO:0000256" key="4">
    <source>
        <dbReference type="ARBA" id="ARBA00023004"/>
    </source>
</evidence>
<keyword evidence="8" id="KW-1185">Reference proteome</keyword>
<proteinExistence type="predicted"/>
<dbReference type="RefSeq" id="WP_191763030.1">
    <property type="nucleotide sequence ID" value="NZ_JACSPP010000007.1"/>
</dbReference>
<dbReference type="PROSITE" id="PS51918">
    <property type="entry name" value="RADICAL_SAM"/>
    <property type="match status" value="1"/>
</dbReference>
<evidence type="ECO:0000256" key="5">
    <source>
        <dbReference type="ARBA" id="ARBA00023014"/>
    </source>
</evidence>
<evidence type="ECO:0000259" key="6">
    <source>
        <dbReference type="PROSITE" id="PS51918"/>
    </source>
</evidence>
<comment type="cofactor">
    <cofactor evidence="1">
        <name>[4Fe-4S] cluster</name>
        <dbReference type="ChEBI" id="CHEBI:49883"/>
    </cofactor>
</comment>
<evidence type="ECO:0000313" key="7">
    <source>
        <dbReference type="EMBL" id="MBD8039569.1"/>
    </source>
</evidence>
<protein>
    <submittedName>
        <fullName evidence="7">Radical SAM protein</fullName>
    </submittedName>
</protein>
<dbReference type="InterPro" id="IPR013785">
    <property type="entry name" value="Aldolase_TIM"/>
</dbReference>
<feature type="domain" description="Radical SAM core" evidence="6">
    <location>
        <begin position="86"/>
        <end position="301"/>
    </location>
</feature>
<evidence type="ECO:0000313" key="8">
    <source>
        <dbReference type="Proteomes" id="UP000620874"/>
    </source>
</evidence>
<comment type="caution">
    <text evidence="7">The sequence shown here is derived from an EMBL/GenBank/DDBJ whole genome shotgun (WGS) entry which is preliminary data.</text>
</comment>
<dbReference type="InterPro" id="IPR050377">
    <property type="entry name" value="Radical_SAM_PqqE_MftC-like"/>
</dbReference>
<keyword evidence="2" id="KW-0949">S-adenosyl-L-methionine</keyword>
<dbReference type="Gene3D" id="3.20.20.70">
    <property type="entry name" value="Aldolase class I"/>
    <property type="match status" value="1"/>
</dbReference>
<dbReference type="SFLD" id="SFLDG01386">
    <property type="entry name" value="main_SPASM_domain-containing"/>
    <property type="match status" value="1"/>
</dbReference>
<evidence type="ECO:0000256" key="1">
    <source>
        <dbReference type="ARBA" id="ARBA00001966"/>
    </source>
</evidence>
<evidence type="ECO:0000256" key="3">
    <source>
        <dbReference type="ARBA" id="ARBA00022723"/>
    </source>
</evidence>
<dbReference type="Proteomes" id="UP000620874">
    <property type="component" value="Unassembled WGS sequence"/>
</dbReference>
<dbReference type="CDD" id="cd01335">
    <property type="entry name" value="Radical_SAM"/>
    <property type="match status" value="1"/>
</dbReference>
<keyword evidence="5" id="KW-0411">Iron-sulfur</keyword>
<keyword evidence="4" id="KW-0408">Iron</keyword>
<dbReference type="InterPro" id="IPR058240">
    <property type="entry name" value="rSAM_sf"/>
</dbReference>
<dbReference type="EMBL" id="JACSPP010000007">
    <property type="protein sequence ID" value="MBD8039569.1"/>
    <property type="molecule type" value="Genomic_DNA"/>
</dbReference>
<dbReference type="SFLD" id="SFLDS00029">
    <property type="entry name" value="Radical_SAM"/>
    <property type="match status" value="1"/>
</dbReference>
<dbReference type="SFLD" id="SFLDG01067">
    <property type="entry name" value="SPASM/twitch_domain_containing"/>
    <property type="match status" value="1"/>
</dbReference>
<dbReference type="PANTHER" id="PTHR11228">
    <property type="entry name" value="RADICAL SAM DOMAIN PROTEIN"/>
    <property type="match status" value="1"/>
</dbReference>
<organism evidence="7 8">
    <name type="scientific">Phocaeicola intestinalis</name>
    <dbReference type="NCBI Taxonomy" id="2762212"/>
    <lineage>
        <taxon>Bacteria</taxon>
        <taxon>Pseudomonadati</taxon>
        <taxon>Bacteroidota</taxon>
        <taxon>Bacteroidia</taxon>
        <taxon>Bacteroidales</taxon>
        <taxon>Bacteroidaceae</taxon>
        <taxon>Phocaeicola</taxon>
    </lineage>
</organism>
<dbReference type="SUPFAM" id="SSF102114">
    <property type="entry name" value="Radical SAM enzymes"/>
    <property type="match status" value="1"/>
</dbReference>
<dbReference type="InterPro" id="IPR007197">
    <property type="entry name" value="rSAM"/>
</dbReference>
<evidence type="ECO:0000256" key="2">
    <source>
        <dbReference type="ARBA" id="ARBA00022691"/>
    </source>
</evidence>
<gene>
    <name evidence="7" type="ORF">H9625_03740</name>
</gene>
<dbReference type="Pfam" id="PF04055">
    <property type="entry name" value="Radical_SAM"/>
    <property type="match status" value="1"/>
</dbReference>